<dbReference type="GO" id="GO:0022857">
    <property type="term" value="F:transmembrane transporter activity"/>
    <property type="evidence" value="ECO:0007669"/>
    <property type="project" value="InterPro"/>
</dbReference>
<evidence type="ECO:0000256" key="7">
    <source>
        <dbReference type="SAM" id="MobiDB-lite"/>
    </source>
</evidence>
<evidence type="ECO:0000256" key="6">
    <source>
        <dbReference type="ARBA" id="ARBA00023136"/>
    </source>
</evidence>
<dbReference type="InterPro" id="IPR011701">
    <property type="entry name" value="MFS"/>
</dbReference>
<dbReference type="GO" id="GO:0005886">
    <property type="term" value="C:plasma membrane"/>
    <property type="evidence" value="ECO:0007669"/>
    <property type="project" value="TreeGrafter"/>
</dbReference>
<feature type="transmembrane region" description="Helical" evidence="8">
    <location>
        <begin position="586"/>
        <end position="604"/>
    </location>
</feature>
<evidence type="ECO:0000313" key="10">
    <source>
        <dbReference type="EMBL" id="CBY02453.1"/>
    </source>
</evidence>
<feature type="region of interest" description="Disordered" evidence="7">
    <location>
        <begin position="1"/>
        <end position="82"/>
    </location>
</feature>
<evidence type="ECO:0000256" key="2">
    <source>
        <dbReference type="ARBA" id="ARBA00008335"/>
    </source>
</evidence>
<evidence type="ECO:0000256" key="8">
    <source>
        <dbReference type="SAM" id="Phobius"/>
    </source>
</evidence>
<dbReference type="PANTHER" id="PTHR23501:SF3">
    <property type="entry name" value="MAJOR FACILITATOR SUPERFAMILY (MFS) PROFILE DOMAIN-CONTAINING PROTEIN"/>
    <property type="match status" value="1"/>
</dbReference>
<organism evidence="10 11">
    <name type="scientific">Leptosphaeria maculans (strain JN3 / isolate v23.1.3 / race Av1-4-5-6-7-8)</name>
    <name type="common">Blackleg fungus</name>
    <name type="synonym">Phoma lingam</name>
    <dbReference type="NCBI Taxonomy" id="985895"/>
    <lineage>
        <taxon>Eukaryota</taxon>
        <taxon>Fungi</taxon>
        <taxon>Dikarya</taxon>
        <taxon>Ascomycota</taxon>
        <taxon>Pezizomycotina</taxon>
        <taxon>Dothideomycetes</taxon>
        <taxon>Pleosporomycetidae</taxon>
        <taxon>Pleosporales</taxon>
        <taxon>Pleosporineae</taxon>
        <taxon>Leptosphaeriaceae</taxon>
        <taxon>Plenodomus</taxon>
        <taxon>Plenodomus lingam/Leptosphaeria maculans species complex</taxon>
    </lineage>
</organism>
<dbReference type="EMBL" id="FP929139">
    <property type="protein sequence ID" value="CBY02453.1"/>
    <property type="molecule type" value="Genomic_DNA"/>
</dbReference>
<feature type="transmembrane region" description="Helical" evidence="8">
    <location>
        <begin position="339"/>
        <end position="359"/>
    </location>
</feature>
<feature type="transmembrane region" description="Helical" evidence="8">
    <location>
        <begin position="89"/>
        <end position="111"/>
    </location>
</feature>
<feature type="transmembrane region" description="Helical" evidence="8">
    <location>
        <begin position="308"/>
        <end position="327"/>
    </location>
</feature>
<keyword evidence="6 8" id="KW-0472">Membrane</keyword>
<dbReference type="PANTHER" id="PTHR23501">
    <property type="entry name" value="MAJOR FACILITATOR SUPERFAMILY"/>
    <property type="match status" value="1"/>
</dbReference>
<evidence type="ECO:0000256" key="1">
    <source>
        <dbReference type="ARBA" id="ARBA00004141"/>
    </source>
</evidence>
<feature type="transmembrane region" description="Helical" evidence="8">
    <location>
        <begin position="379"/>
        <end position="397"/>
    </location>
</feature>
<dbReference type="AlphaFoldDB" id="E5ADA1"/>
<keyword evidence="3" id="KW-0813">Transport</keyword>
<dbReference type="InParanoid" id="E5ADA1"/>
<dbReference type="OMA" id="VASAIWQ"/>
<feature type="transmembrane region" description="Helical" evidence="8">
    <location>
        <begin position="446"/>
        <end position="466"/>
    </location>
</feature>
<keyword evidence="4 8" id="KW-0812">Transmembrane</keyword>
<dbReference type="GeneID" id="13290499"/>
<feature type="transmembrane region" description="Helical" evidence="8">
    <location>
        <begin position="255"/>
        <end position="275"/>
    </location>
</feature>
<feature type="transmembrane region" description="Helical" evidence="8">
    <location>
        <begin position="417"/>
        <end position="437"/>
    </location>
</feature>
<protein>
    <submittedName>
        <fullName evidence="10">Similar to siderophore iron transporter mirB</fullName>
    </submittedName>
</protein>
<dbReference type="SUPFAM" id="SSF103473">
    <property type="entry name" value="MFS general substrate transporter"/>
    <property type="match status" value="2"/>
</dbReference>
<dbReference type="Gene3D" id="1.20.1250.20">
    <property type="entry name" value="MFS general substrate transporter like domains"/>
    <property type="match status" value="2"/>
</dbReference>
<name>E5ADA1_LEPMJ</name>
<dbReference type="InterPro" id="IPR036259">
    <property type="entry name" value="MFS_trans_sf"/>
</dbReference>
<gene>
    <name evidence="10" type="ORF">LEMA_P012400.1</name>
</gene>
<comment type="subcellular location">
    <subcellularLocation>
        <location evidence="1">Membrane</location>
        <topology evidence="1">Multi-pass membrane protein</topology>
    </subcellularLocation>
</comment>
<feature type="transmembrane region" description="Helical" evidence="8">
    <location>
        <begin position="167"/>
        <end position="193"/>
    </location>
</feature>
<feature type="domain" description="Major facilitator superfamily (MFS) profile" evidence="9">
    <location>
        <begin position="102"/>
        <end position="607"/>
    </location>
</feature>
<reference evidence="11" key="1">
    <citation type="journal article" date="2011" name="Nat. Commun.">
        <title>Effector diversification within compartments of the Leptosphaeria maculans genome affected by Repeat-Induced Point mutations.</title>
        <authorList>
            <person name="Rouxel T."/>
            <person name="Grandaubert J."/>
            <person name="Hane J.K."/>
            <person name="Hoede C."/>
            <person name="van de Wouw A.P."/>
            <person name="Couloux A."/>
            <person name="Dominguez V."/>
            <person name="Anthouard V."/>
            <person name="Bally P."/>
            <person name="Bourras S."/>
            <person name="Cozijnsen A.J."/>
            <person name="Ciuffetti L.M."/>
            <person name="Degrave A."/>
            <person name="Dilmaghani A."/>
            <person name="Duret L."/>
            <person name="Fudal I."/>
            <person name="Goodwin S.B."/>
            <person name="Gout L."/>
            <person name="Glaser N."/>
            <person name="Linglin J."/>
            <person name="Kema G.H.J."/>
            <person name="Lapalu N."/>
            <person name="Lawrence C.B."/>
            <person name="May K."/>
            <person name="Meyer M."/>
            <person name="Ollivier B."/>
            <person name="Poulain J."/>
            <person name="Schoch C.L."/>
            <person name="Simon A."/>
            <person name="Spatafora J.W."/>
            <person name="Stachowiak A."/>
            <person name="Turgeon B.G."/>
            <person name="Tyler B.M."/>
            <person name="Vincent D."/>
            <person name="Weissenbach J."/>
            <person name="Amselem J."/>
            <person name="Quesneville H."/>
            <person name="Oliver R.P."/>
            <person name="Wincker P."/>
            <person name="Balesdent M.-H."/>
            <person name="Howlett B.J."/>
        </authorList>
    </citation>
    <scope>NUCLEOTIDE SEQUENCE [LARGE SCALE GENOMIC DNA]</scope>
    <source>
        <strain evidence="11">JN3 / isolate v23.1.3 / race Av1-4-5-6-7-8</strain>
    </source>
</reference>
<evidence type="ECO:0000256" key="5">
    <source>
        <dbReference type="ARBA" id="ARBA00022989"/>
    </source>
</evidence>
<sequence>MSRKSTESSASTMDSREAPPSRCGSPSTSATPLLHAHQSDSTLHANAIPQKDVETVDDEGNSEYSHSEQDDDDASVDPTAQPGVQNMEAVTVTWTTAALTFAYIMIWLTYFVEGMLGGTAAALSPYVTSAFALHSLTPTVGILSSVIGGVTNLTLAKILDVFGRPQGYICCVILATIGLMMMATCTTVEAYAASQVFYTVGNNGIQYSLSVFIADTSSLRNRGLVQAFASSSNLITCWLGGPIAQGFLAGPGWRWAFIMFTIMVPSVTLPLWGLLMYNLHKAKQQGLLPKNDEKRTLSQAFVHYSREFDAIGLFLISAGFALFLLPFNLYTMQAKGWDSPLIICMLVFGIIFLISFVVWEKFYAPITMLPYDLLMDRTVFGACILSSTIFISFWLWNSFFSSFLQVVKGLSVESASYVVQCYTVASVLSAIVVGWLIHRTGRYKPICLYFGIPMSVFGLGLMIHFRNADGNVGYIVMCQLFIAFAAGTIVICDEIAILAAAAHQHIAIAIAVVSMFGSVGGAIGLTLASAIWQGTFPKKLLEYLPADDVPDFKAIYSDLNKQLSYPMGSPTRVAIQKAYADAQVNLLSVGVAVWAIGFVAVVMWRDVNVIGIKQTKGHVW</sequence>
<dbReference type="HOGENOM" id="CLU_012970_1_0_1"/>
<proteinExistence type="inferred from homology"/>
<dbReference type="PROSITE" id="PS50850">
    <property type="entry name" value="MFS"/>
    <property type="match status" value="1"/>
</dbReference>
<feature type="transmembrane region" description="Helical" evidence="8">
    <location>
        <begin position="506"/>
        <end position="532"/>
    </location>
</feature>
<evidence type="ECO:0000256" key="3">
    <source>
        <dbReference type="ARBA" id="ARBA00022448"/>
    </source>
</evidence>
<dbReference type="OrthoDB" id="4078873at2759"/>
<dbReference type="Proteomes" id="UP000002668">
    <property type="component" value="Genome"/>
</dbReference>
<dbReference type="VEuPathDB" id="FungiDB:LEMA_P012400.1"/>
<evidence type="ECO:0000256" key="4">
    <source>
        <dbReference type="ARBA" id="ARBA00022692"/>
    </source>
</evidence>
<keyword evidence="11" id="KW-1185">Reference proteome</keyword>
<evidence type="ECO:0000259" key="9">
    <source>
        <dbReference type="PROSITE" id="PS50850"/>
    </source>
</evidence>
<feature type="transmembrane region" description="Helical" evidence="8">
    <location>
        <begin position="131"/>
        <end position="155"/>
    </location>
</feature>
<keyword evidence="5 8" id="KW-1133">Transmembrane helix</keyword>
<dbReference type="InterPro" id="IPR020846">
    <property type="entry name" value="MFS_dom"/>
</dbReference>
<dbReference type="FunFam" id="1.20.1250.20:FF:000284">
    <property type="entry name" value="Siderophore iron transporter mirB"/>
    <property type="match status" value="1"/>
</dbReference>
<feature type="transmembrane region" description="Helical" evidence="8">
    <location>
        <begin position="472"/>
        <end position="499"/>
    </location>
</feature>
<dbReference type="eggNOG" id="KOG0254">
    <property type="taxonomic scope" value="Eukaryota"/>
</dbReference>
<dbReference type="Pfam" id="PF07690">
    <property type="entry name" value="MFS_1"/>
    <property type="match status" value="1"/>
</dbReference>
<comment type="similarity">
    <text evidence="2">Belongs to the major facilitator superfamily.</text>
</comment>
<accession>E5ADA1</accession>
<evidence type="ECO:0000313" key="11">
    <source>
        <dbReference type="Proteomes" id="UP000002668"/>
    </source>
</evidence>